<evidence type="ECO:0000313" key="1">
    <source>
        <dbReference type="EMBL" id="GAA4429761.1"/>
    </source>
</evidence>
<dbReference type="PANTHER" id="PTHR14136:SF17">
    <property type="entry name" value="BTB_POZ DOMAIN-CONTAINING PROTEIN KCTD9"/>
    <property type="match status" value="1"/>
</dbReference>
<dbReference type="PANTHER" id="PTHR14136">
    <property type="entry name" value="BTB_POZ DOMAIN-CONTAINING PROTEIN KCTD9"/>
    <property type="match status" value="1"/>
</dbReference>
<dbReference type="Proteomes" id="UP001500622">
    <property type="component" value="Unassembled WGS sequence"/>
</dbReference>
<keyword evidence="2" id="KW-1185">Reference proteome</keyword>
<name>A0ABP8LHD5_9MICO</name>
<organism evidence="1 2">
    <name type="scientific">Georgenia halophila</name>
    <dbReference type="NCBI Taxonomy" id="620889"/>
    <lineage>
        <taxon>Bacteria</taxon>
        <taxon>Bacillati</taxon>
        <taxon>Actinomycetota</taxon>
        <taxon>Actinomycetes</taxon>
        <taxon>Micrococcales</taxon>
        <taxon>Bogoriellaceae</taxon>
        <taxon>Georgenia</taxon>
    </lineage>
</organism>
<evidence type="ECO:0008006" key="3">
    <source>
        <dbReference type="Google" id="ProtNLM"/>
    </source>
</evidence>
<dbReference type="InterPro" id="IPR051082">
    <property type="entry name" value="Pentapeptide-BTB/POZ_domain"/>
</dbReference>
<protein>
    <recommendedName>
        <fullName evidence="3">Pentapeptide repeat-containing protein</fullName>
    </recommendedName>
</protein>
<accession>A0ABP8LHD5</accession>
<reference evidence="2" key="1">
    <citation type="journal article" date="2019" name="Int. J. Syst. Evol. Microbiol.">
        <title>The Global Catalogue of Microorganisms (GCM) 10K type strain sequencing project: providing services to taxonomists for standard genome sequencing and annotation.</title>
        <authorList>
            <consortium name="The Broad Institute Genomics Platform"/>
            <consortium name="The Broad Institute Genome Sequencing Center for Infectious Disease"/>
            <person name="Wu L."/>
            <person name="Ma J."/>
        </authorList>
    </citation>
    <scope>NUCLEOTIDE SEQUENCE [LARGE SCALE GENOMIC DNA]</scope>
    <source>
        <strain evidence="2">JCM 17810</strain>
    </source>
</reference>
<sequence>MPEPDVAAHLMPSSPADLDAGSTLTGVDLSGAVLSGAELDEVQVEASALERMRAAGATWQHTVLVDCRLDGTDLANLRAPGLSLVRCSLREVRLVGGQLTRARLRSVRIEGGAANLTGWQDATWQHVVLRGCDLREADLTGASLTDVLLQDCDLTGAQLSGLRCERVRLSGCRLGGIGGVEGLRGASIGEPDAYELLPAMARSLGIRIESA</sequence>
<dbReference type="EMBL" id="BAABGN010000013">
    <property type="protein sequence ID" value="GAA4429761.1"/>
    <property type="molecule type" value="Genomic_DNA"/>
</dbReference>
<dbReference type="Gene3D" id="2.160.20.80">
    <property type="entry name" value="E3 ubiquitin-protein ligase SopA"/>
    <property type="match status" value="1"/>
</dbReference>
<comment type="caution">
    <text evidence="1">The sequence shown here is derived from an EMBL/GenBank/DDBJ whole genome shotgun (WGS) entry which is preliminary data.</text>
</comment>
<dbReference type="Pfam" id="PF00805">
    <property type="entry name" value="Pentapeptide"/>
    <property type="match status" value="3"/>
</dbReference>
<dbReference type="RefSeq" id="WP_345217413.1">
    <property type="nucleotide sequence ID" value="NZ_BAABGN010000013.1"/>
</dbReference>
<dbReference type="InterPro" id="IPR001646">
    <property type="entry name" value="5peptide_repeat"/>
</dbReference>
<proteinExistence type="predicted"/>
<dbReference type="SUPFAM" id="SSF141571">
    <property type="entry name" value="Pentapeptide repeat-like"/>
    <property type="match status" value="1"/>
</dbReference>
<gene>
    <name evidence="1" type="ORF">GCM10023169_32410</name>
</gene>
<evidence type="ECO:0000313" key="2">
    <source>
        <dbReference type="Proteomes" id="UP001500622"/>
    </source>
</evidence>